<sequence length="194" mass="20942">MKTSHGGSRAGAGRQPGSGRFSGEPLTQMRIPSADKEAVIDFVKRRQAARHAPLPPLALAPDTEAPGLEIPFYANRVAAGFPSPADDYRDGAIDLNRYLVEDASATFMVKVTGDSMINAGIAEGDILVVDRGRRATHGAIVLAAVDGQFTVKRLHQRNGRLALIPENPAYPIIEPRDSQEWQIWGVVTGCVKKF</sequence>
<comment type="caution">
    <text evidence="10">The sequence shown here is derived from an EMBL/GenBank/DDBJ whole genome shotgun (WGS) entry which is preliminary data.</text>
</comment>
<dbReference type="GO" id="GO:0016787">
    <property type="term" value="F:hydrolase activity"/>
    <property type="evidence" value="ECO:0007669"/>
    <property type="project" value="UniProtKB-KW"/>
</dbReference>
<dbReference type="PANTHER" id="PTHR33516:SF2">
    <property type="entry name" value="LEXA REPRESSOR-RELATED"/>
    <property type="match status" value="1"/>
</dbReference>
<dbReference type="SUPFAM" id="SSF51306">
    <property type="entry name" value="LexA/Signal peptidase"/>
    <property type="match status" value="1"/>
</dbReference>
<dbReference type="InterPro" id="IPR015927">
    <property type="entry name" value="Peptidase_S24_S26A/B/C"/>
</dbReference>
<accession>A0A918U908</accession>
<feature type="region of interest" description="Disordered" evidence="8">
    <location>
        <begin position="1"/>
        <end position="30"/>
    </location>
</feature>
<dbReference type="InterPro" id="IPR039418">
    <property type="entry name" value="LexA-like"/>
</dbReference>
<evidence type="ECO:0000256" key="5">
    <source>
        <dbReference type="ARBA" id="ARBA00023204"/>
    </source>
</evidence>
<comment type="similarity">
    <text evidence="1 7">Belongs to the peptidase S24 family.</text>
</comment>
<reference evidence="10" key="1">
    <citation type="journal article" date="2014" name="Int. J. Syst. Evol. Microbiol.">
        <title>Complete genome sequence of Corynebacterium casei LMG S-19264T (=DSM 44701T), isolated from a smear-ripened cheese.</title>
        <authorList>
            <consortium name="US DOE Joint Genome Institute (JGI-PGF)"/>
            <person name="Walter F."/>
            <person name="Albersmeier A."/>
            <person name="Kalinowski J."/>
            <person name="Ruckert C."/>
        </authorList>
    </citation>
    <scope>NUCLEOTIDE SEQUENCE</scope>
    <source>
        <strain evidence="10">KCTC 32182</strain>
    </source>
</reference>
<keyword evidence="5" id="KW-0234">DNA repair</keyword>
<feature type="domain" description="Peptidase S24/S26A/S26B/S26C" evidence="9">
    <location>
        <begin position="71"/>
        <end position="187"/>
    </location>
</feature>
<dbReference type="GO" id="GO:0009432">
    <property type="term" value="P:SOS response"/>
    <property type="evidence" value="ECO:0007669"/>
    <property type="project" value="UniProtKB-KW"/>
</dbReference>
<dbReference type="PANTHER" id="PTHR33516">
    <property type="entry name" value="LEXA REPRESSOR"/>
    <property type="match status" value="1"/>
</dbReference>
<evidence type="ECO:0000259" key="9">
    <source>
        <dbReference type="Pfam" id="PF00717"/>
    </source>
</evidence>
<dbReference type="Proteomes" id="UP000645257">
    <property type="component" value="Unassembled WGS sequence"/>
</dbReference>
<organism evidence="10 11">
    <name type="scientific">Paludibacterium paludis</name>
    <dbReference type="NCBI Taxonomy" id="1225769"/>
    <lineage>
        <taxon>Bacteria</taxon>
        <taxon>Pseudomonadati</taxon>
        <taxon>Pseudomonadota</taxon>
        <taxon>Betaproteobacteria</taxon>
        <taxon>Neisseriales</taxon>
        <taxon>Chromobacteriaceae</taxon>
        <taxon>Paludibacterium</taxon>
    </lineage>
</organism>
<dbReference type="InterPro" id="IPR036286">
    <property type="entry name" value="LexA/Signal_pep-like_sf"/>
</dbReference>
<protein>
    <submittedName>
        <fullName evidence="10">SOS (Error prone) mutagenesis protein UmuD (RumA)</fullName>
    </submittedName>
</protein>
<dbReference type="Gene3D" id="2.10.109.10">
    <property type="entry name" value="Umud Fragment, subunit A"/>
    <property type="match status" value="1"/>
</dbReference>
<keyword evidence="2" id="KW-0227">DNA damage</keyword>
<evidence type="ECO:0000256" key="8">
    <source>
        <dbReference type="SAM" id="MobiDB-lite"/>
    </source>
</evidence>
<evidence type="ECO:0000256" key="4">
    <source>
        <dbReference type="ARBA" id="ARBA00022813"/>
    </source>
</evidence>
<keyword evidence="11" id="KW-1185">Reference proteome</keyword>
<evidence type="ECO:0000256" key="2">
    <source>
        <dbReference type="ARBA" id="ARBA00022763"/>
    </source>
</evidence>
<gene>
    <name evidence="10" type="ORF">GCM10011289_16220</name>
</gene>
<dbReference type="GO" id="GO:0003677">
    <property type="term" value="F:DNA binding"/>
    <property type="evidence" value="ECO:0007669"/>
    <property type="project" value="InterPro"/>
</dbReference>
<dbReference type="CDD" id="cd06529">
    <property type="entry name" value="S24_LexA-like"/>
    <property type="match status" value="1"/>
</dbReference>
<dbReference type="InterPro" id="IPR006197">
    <property type="entry name" value="Peptidase_S24_LexA"/>
</dbReference>
<dbReference type="InterPro" id="IPR050077">
    <property type="entry name" value="LexA_repressor"/>
</dbReference>
<dbReference type="NCBIfam" id="NF007621">
    <property type="entry name" value="PRK10276.1"/>
    <property type="match status" value="1"/>
</dbReference>
<dbReference type="GO" id="GO:0006281">
    <property type="term" value="P:DNA repair"/>
    <property type="evidence" value="ECO:0007669"/>
    <property type="project" value="UniProtKB-KW"/>
</dbReference>
<evidence type="ECO:0000313" key="11">
    <source>
        <dbReference type="Proteomes" id="UP000645257"/>
    </source>
</evidence>
<dbReference type="EMBL" id="BMYX01000007">
    <property type="protein sequence ID" value="GGY13653.1"/>
    <property type="molecule type" value="Genomic_DNA"/>
</dbReference>
<keyword evidence="6" id="KW-0742">SOS response</keyword>
<dbReference type="GO" id="GO:0006355">
    <property type="term" value="P:regulation of DNA-templated transcription"/>
    <property type="evidence" value="ECO:0007669"/>
    <property type="project" value="InterPro"/>
</dbReference>
<evidence type="ECO:0000256" key="6">
    <source>
        <dbReference type="ARBA" id="ARBA00023236"/>
    </source>
</evidence>
<dbReference type="AlphaFoldDB" id="A0A918U908"/>
<dbReference type="PRINTS" id="PR00726">
    <property type="entry name" value="LEXASERPTASE"/>
</dbReference>
<keyword evidence="4 7" id="KW-0068">Autocatalytic cleavage</keyword>
<name>A0A918U908_9NEIS</name>
<dbReference type="Pfam" id="PF00717">
    <property type="entry name" value="Peptidase_S24"/>
    <property type="match status" value="1"/>
</dbReference>
<reference evidence="10" key="2">
    <citation type="submission" date="2020-09" db="EMBL/GenBank/DDBJ databases">
        <authorList>
            <person name="Sun Q."/>
            <person name="Kim S."/>
        </authorList>
    </citation>
    <scope>NUCLEOTIDE SEQUENCE</scope>
    <source>
        <strain evidence="10">KCTC 32182</strain>
    </source>
</reference>
<evidence type="ECO:0000256" key="1">
    <source>
        <dbReference type="ARBA" id="ARBA00007484"/>
    </source>
</evidence>
<evidence type="ECO:0000313" key="10">
    <source>
        <dbReference type="EMBL" id="GGY13653.1"/>
    </source>
</evidence>
<proteinExistence type="inferred from homology"/>
<evidence type="ECO:0000256" key="3">
    <source>
        <dbReference type="ARBA" id="ARBA00022801"/>
    </source>
</evidence>
<keyword evidence="3 7" id="KW-0378">Hydrolase</keyword>
<evidence type="ECO:0000256" key="7">
    <source>
        <dbReference type="RuleBase" id="RU003991"/>
    </source>
</evidence>
<dbReference type="RefSeq" id="WP_189533113.1">
    <property type="nucleotide sequence ID" value="NZ_BMYX01000007.1"/>
</dbReference>